<dbReference type="SUPFAM" id="SSF103481">
    <property type="entry name" value="Multidrug resistance efflux transporter EmrE"/>
    <property type="match status" value="2"/>
</dbReference>
<feature type="transmembrane region" description="Helical" evidence="6">
    <location>
        <begin position="105"/>
        <end position="124"/>
    </location>
</feature>
<keyword evidence="3 6" id="KW-0812">Transmembrane</keyword>
<dbReference type="EMBL" id="SACR01000003">
    <property type="protein sequence ID" value="RVU46433.1"/>
    <property type="molecule type" value="Genomic_DNA"/>
</dbReference>
<evidence type="ECO:0000256" key="3">
    <source>
        <dbReference type="ARBA" id="ARBA00022692"/>
    </source>
</evidence>
<evidence type="ECO:0000256" key="2">
    <source>
        <dbReference type="ARBA" id="ARBA00007362"/>
    </source>
</evidence>
<sequence>MPSPNAAHPAQALPVHRLPPLILACLAATWFIWGSTYLAIKWALISFPPFHQMGTRFLVAGALLAAWVRWRGAAWPDRAGWINATLLGALMLGVGYGLTAVAEQTVSSGLVVAFVAIGPALQAAFEWPYGVKPTRLEALGIALGLVGVLGLAVGQGFGASPGGLAAVLTASVAWKLGSVWSVRGLPRALGGRSLELAPGGMGYASQMLAGGVVLMLVSVLLGEAPQWPPHPLALASWAYLVVFGSIIAFSAFMLLLERTRTAVSSSYAYVNPLIGLVLGVTLGGEVLHWGEWLAAGLVTGSVVLMLRGRT</sequence>
<evidence type="ECO:0000256" key="6">
    <source>
        <dbReference type="SAM" id="Phobius"/>
    </source>
</evidence>
<feature type="transmembrane region" description="Helical" evidence="6">
    <location>
        <begin position="163"/>
        <end position="182"/>
    </location>
</feature>
<feature type="transmembrane region" description="Helical" evidence="6">
    <location>
        <begin position="21"/>
        <end position="44"/>
    </location>
</feature>
<feature type="domain" description="EamA" evidence="7">
    <location>
        <begin position="204"/>
        <end position="306"/>
    </location>
</feature>
<dbReference type="OrthoDB" id="9812547at2"/>
<dbReference type="InterPro" id="IPR050638">
    <property type="entry name" value="AA-Vitamin_Transporters"/>
</dbReference>
<protein>
    <submittedName>
        <fullName evidence="8">Permease</fullName>
    </submittedName>
</protein>
<feature type="transmembrane region" description="Helical" evidence="6">
    <location>
        <begin position="50"/>
        <end position="68"/>
    </location>
</feature>
<evidence type="ECO:0000256" key="4">
    <source>
        <dbReference type="ARBA" id="ARBA00022989"/>
    </source>
</evidence>
<accession>A0A437RI35</accession>
<evidence type="ECO:0000313" key="8">
    <source>
        <dbReference type="EMBL" id="RVU46433.1"/>
    </source>
</evidence>
<feature type="transmembrane region" description="Helical" evidence="6">
    <location>
        <begin position="267"/>
        <end position="283"/>
    </location>
</feature>
<feature type="transmembrane region" description="Helical" evidence="6">
    <location>
        <begin position="234"/>
        <end position="255"/>
    </location>
</feature>
<dbReference type="PANTHER" id="PTHR32322">
    <property type="entry name" value="INNER MEMBRANE TRANSPORTER"/>
    <property type="match status" value="1"/>
</dbReference>
<dbReference type="GO" id="GO:0016020">
    <property type="term" value="C:membrane"/>
    <property type="evidence" value="ECO:0007669"/>
    <property type="project" value="UniProtKB-SubCell"/>
</dbReference>
<evidence type="ECO:0000259" key="7">
    <source>
        <dbReference type="Pfam" id="PF00892"/>
    </source>
</evidence>
<dbReference type="Proteomes" id="UP000285575">
    <property type="component" value="Unassembled WGS sequence"/>
</dbReference>
<feature type="domain" description="EamA" evidence="7">
    <location>
        <begin position="22"/>
        <end position="151"/>
    </location>
</feature>
<proteinExistence type="inferred from homology"/>
<keyword evidence="9" id="KW-1185">Reference proteome</keyword>
<feature type="transmembrane region" description="Helical" evidence="6">
    <location>
        <begin position="80"/>
        <end position="99"/>
    </location>
</feature>
<feature type="transmembrane region" description="Helical" evidence="6">
    <location>
        <begin position="289"/>
        <end position="306"/>
    </location>
</feature>
<comment type="subcellular location">
    <subcellularLocation>
        <location evidence="1">Membrane</location>
        <topology evidence="1">Multi-pass membrane protein</topology>
    </subcellularLocation>
</comment>
<dbReference type="AlphaFoldDB" id="A0A437RI35"/>
<evidence type="ECO:0000256" key="5">
    <source>
        <dbReference type="ARBA" id="ARBA00023136"/>
    </source>
</evidence>
<evidence type="ECO:0000256" key="1">
    <source>
        <dbReference type="ARBA" id="ARBA00004141"/>
    </source>
</evidence>
<dbReference type="RefSeq" id="WP_128228793.1">
    <property type="nucleotide sequence ID" value="NZ_SACR01000003.1"/>
</dbReference>
<keyword evidence="4 6" id="KW-1133">Transmembrane helix</keyword>
<dbReference type="PANTHER" id="PTHR32322:SF2">
    <property type="entry name" value="EAMA DOMAIN-CONTAINING PROTEIN"/>
    <property type="match status" value="1"/>
</dbReference>
<organism evidence="8 9">
    <name type="scientific">Rubrivivax rivuli</name>
    <dbReference type="NCBI Taxonomy" id="1862385"/>
    <lineage>
        <taxon>Bacteria</taxon>
        <taxon>Pseudomonadati</taxon>
        <taxon>Pseudomonadota</taxon>
        <taxon>Betaproteobacteria</taxon>
        <taxon>Burkholderiales</taxon>
        <taxon>Sphaerotilaceae</taxon>
        <taxon>Rubrivivax</taxon>
    </lineage>
</organism>
<dbReference type="InterPro" id="IPR000620">
    <property type="entry name" value="EamA_dom"/>
</dbReference>
<comment type="similarity">
    <text evidence="2">Belongs to the EamA transporter family.</text>
</comment>
<name>A0A437RI35_9BURK</name>
<dbReference type="InterPro" id="IPR037185">
    <property type="entry name" value="EmrE-like"/>
</dbReference>
<reference evidence="8 9" key="1">
    <citation type="submission" date="2019-01" db="EMBL/GenBank/DDBJ databases">
        <authorList>
            <person name="Chen W.-M."/>
        </authorList>
    </citation>
    <scope>NUCLEOTIDE SEQUENCE [LARGE SCALE GENOMIC DNA]</scope>
    <source>
        <strain evidence="8 9">KYPY4</strain>
    </source>
</reference>
<dbReference type="Pfam" id="PF00892">
    <property type="entry name" value="EamA"/>
    <property type="match status" value="2"/>
</dbReference>
<feature type="transmembrane region" description="Helical" evidence="6">
    <location>
        <begin position="136"/>
        <end position="157"/>
    </location>
</feature>
<keyword evidence="5 6" id="KW-0472">Membrane</keyword>
<feature type="transmembrane region" description="Helical" evidence="6">
    <location>
        <begin position="203"/>
        <end position="222"/>
    </location>
</feature>
<gene>
    <name evidence="8" type="ORF">EOE66_11425</name>
</gene>
<comment type="caution">
    <text evidence="8">The sequence shown here is derived from an EMBL/GenBank/DDBJ whole genome shotgun (WGS) entry which is preliminary data.</text>
</comment>
<evidence type="ECO:0000313" key="9">
    <source>
        <dbReference type="Proteomes" id="UP000285575"/>
    </source>
</evidence>